<feature type="coiled-coil region" evidence="1">
    <location>
        <begin position="229"/>
        <end position="256"/>
    </location>
</feature>
<evidence type="ECO:0000256" key="1">
    <source>
        <dbReference type="SAM" id="Coils"/>
    </source>
</evidence>
<comment type="caution">
    <text evidence="3">The sequence shown here is derived from an EMBL/GenBank/DDBJ whole genome shotgun (WGS) entry which is preliminary data.</text>
</comment>
<keyword evidence="4" id="KW-1185">Reference proteome</keyword>
<gene>
    <name evidence="3" type="ORF">HNR32_002803</name>
</gene>
<protein>
    <recommendedName>
        <fullName evidence="2">Recombinase domain-containing protein</fullName>
    </recommendedName>
</protein>
<dbReference type="Gene3D" id="3.90.1750.20">
    <property type="entry name" value="Putative Large Serine Recombinase, Chain B, Domain 2"/>
    <property type="match status" value="1"/>
</dbReference>
<sequence>MLEGFAEYYSADLSQKVKRGIKENVRKGLSFGGSCPYGYTIVNKRYTINEIQRPYVIKIFQDYAAGRRQIDIFNDLNTAPDFAGKGVKWNKSSLNRMLTNKKYIGIYETQGLTVADAIPAIIDEELFNKVQSKLIVNKHRPGHGKAKVSYSLSGKLFCGNCGKAVTGTTGTSKTGLRYHYYKCKTKGCGKRNRKDALEKLIVDATTNYVLVPDNFDDIAHRCIEIYKKEQNTDNMLESLEKQMNSITNKINNIMKAIEAGIITETTKERLTQLEQDRLNVDMEIISIHPHSGWFFFFGHSPFSLAAHKCAFYWPASHATFICYP</sequence>
<accession>A0A840UN54</accession>
<dbReference type="AlphaFoldDB" id="A0A840UN54"/>
<dbReference type="Pfam" id="PF13408">
    <property type="entry name" value="Zn_ribbon_recom"/>
    <property type="match status" value="1"/>
</dbReference>
<dbReference type="Proteomes" id="UP000559117">
    <property type="component" value="Unassembled WGS sequence"/>
</dbReference>
<dbReference type="InterPro" id="IPR011109">
    <property type="entry name" value="DNA_bind_recombinase_dom"/>
</dbReference>
<dbReference type="PANTHER" id="PTHR30461">
    <property type="entry name" value="DNA-INVERTASE FROM LAMBDOID PROPHAGE"/>
    <property type="match status" value="1"/>
</dbReference>
<dbReference type="Pfam" id="PF07508">
    <property type="entry name" value="Recombinase"/>
    <property type="match status" value="1"/>
</dbReference>
<evidence type="ECO:0000313" key="3">
    <source>
        <dbReference type="EMBL" id="MBB5337640.1"/>
    </source>
</evidence>
<dbReference type="GO" id="GO:0000150">
    <property type="term" value="F:DNA strand exchange activity"/>
    <property type="evidence" value="ECO:0007669"/>
    <property type="project" value="InterPro"/>
</dbReference>
<keyword evidence="1" id="KW-0175">Coiled coil</keyword>
<dbReference type="PROSITE" id="PS51737">
    <property type="entry name" value="RECOMBINASE_DNA_BIND"/>
    <property type="match status" value="1"/>
</dbReference>
<dbReference type="GO" id="GO:0003677">
    <property type="term" value="F:DNA binding"/>
    <property type="evidence" value="ECO:0007669"/>
    <property type="project" value="InterPro"/>
</dbReference>
<name>A0A840UN54_9FIRM</name>
<dbReference type="RefSeq" id="WP_183863598.1">
    <property type="nucleotide sequence ID" value="NZ_JACHFH010000075.1"/>
</dbReference>
<evidence type="ECO:0000259" key="2">
    <source>
        <dbReference type="PROSITE" id="PS51737"/>
    </source>
</evidence>
<dbReference type="InterPro" id="IPR025827">
    <property type="entry name" value="Zn_ribbon_recom_dom"/>
</dbReference>
<proteinExistence type="predicted"/>
<reference evidence="3 4" key="1">
    <citation type="submission" date="2020-08" db="EMBL/GenBank/DDBJ databases">
        <title>Genomic Encyclopedia of Type Strains, Phase IV (KMG-IV): sequencing the most valuable type-strain genomes for metagenomic binning, comparative biology and taxonomic classification.</title>
        <authorList>
            <person name="Goeker M."/>
        </authorList>
    </citation>
    <scope>NUCLEOTIDE SEQUENCE [LARGE SCALE GENOMIC DNA]</scope>
    <source>
        <strain evidence="3 4">DSM 24661</strain>
    </source>
</reference>
<dbReference type="PANTHER" id="PTHR30461:SF23">
    <property type="entry name" value="DNA RECOMBINASE-RELATED"/>
    <property type="match status" value="1"/>
</dbReference>
<dbReference type="InterPro" id="IPR038109">
    <property type="entry name" value="DNA_bind_recomb_sf"/>
</dbReference>
<dbReference type="InterPro" id="IPR050639">
    <property type="entry name" value="SSR_resolvase"/>
</dbReference>
<feature type="domain" description="Recombinase" evidence="2">
    <location>
        <begin position="36"/>
        <end position="141"/>
    </location>
</feature>
<evidence type="ECO:0000313" key="4">
    <source>
        <dbReference type="Proteomes" id="UP000559117"/>
    </source>
</evidence>
<organism evidence="3 4">
    <name type="scientific">Pectinatus brassicae</name>
    <dbReference type="NCBI Taxonomy" id="862415"/>
    <lineage>
        <taxon>Bacteria</taxon>
        <taxon>Bacillati</taxon>
        <taxon>Bacillota</taxon>
        <taxon>Negativicutes</taxon>
        <taxon>Selenomonadales</taxon>
        <taxon>Selenomonadaceae</taxon>
        <taxon>Pectinatus</taxon>
    </lineage>
</organism>
<dbReference type="EMBL" id="JACHFH010000075">
    <property type="protein sequence ID" value="MBB5337640.1"/>
    <property type="molecule type" value="Genomic_DNA"/>
</dbReference>